<keyword evidence="2" id="KW-1185">Reference proteome</keyword>
<dbReference type="InterPro" id="IPR053134">
    <property type="entry name" value="RNA-dir_DNA_polymerase"/>
</dbReference>
<dbReference type="EMBL" id="AVOT02015478">
    <property type="protein sequence ID" value="MBW0499814.1"/>
    <property type="molecule type" value="Genomic_DNA"/>
</dbReference>
<dbReference type="CDD" id="cd01647">
    <property type="entry name" value="RT_LTR"/>
    <property type="match status" value="1"/>
</dbReference>
<protein>
    <submittedName>
        <fullName evidence="1">Uncharacterized protein</fullName>
    </submittedName>
</protein>
<dbReference type="OrthoDB" id="2505957at2759"/>
<gene>
    <name evidence="1" type="ORF">O181_039529</name>
</gene>
<evidence type="ECO:0000313" key="2">
    <source>
        <dbReference type="Proteomes" id="UP000765509"/>
    </source>
</evidence>
<dbReference type="Gene3D" id="3.30.70.270">
    <property type="match status" value="1"/>
</dbReference>
<dbReference type="PANTHER" id="PTHR24559:SF444">
    <property type="entry name" value="REVERSE TRANSCRIPTASE DOMAIN-CONTAINING PROTEIN"/>
    <property type="match status" value="1"/>
</dbReference>
<dbReference type="SUPFAM" id="SSF56672">
    <property type="entry name" value="DNA/RNA polymerases"/>
    <property type="match status" value="1"/>
</dbReference>
<sequence length="160" mass="17895">MERIRKGSYEQSTSSYTSPVFCAAKSNGKLKIVNDLQNLNKVKIKDAGLPTHIKEFLDVLSGGACFGLSDIMGGYDERELEISTRPFTKFETPLGRLHLTILPKGEINPVAVYQPQMTWILKEEIPENVGILFDDGGVKGPRSTYSNEVSQENNLIRRFT</sequence>
<dbReference type="Proteomes" id="UP000765509">
    <property type="component" value="Unassembled WGS sequence"/>
</dbReference>
<dbReference type="InterPro" id="IPR043128">
    <property type="entry name" value="Rev_trsase/Diguanyl_cyclase"/>
</dbReference>
<proteinExistence type="predicted"/>
<dbReference type="PANTHER" id="PTHR24559">
    <property type="entry name" value="TRANSPOSON TY3-I GAG-POL POLYPROTEIN"/>
    <property type="match status" value="1"/>
</dbReference>
<accession>A0A9Q3DAM1</accession>
<comment type="caution">
    <text evidence="1">The sequence shown here is derived from an EMBL/GenBank/DDBJ whole genome shotgun (WGS) entry which is preliminary data.</text>
</comment>
<evidence type="ECO:0000313" key="1">
    <source>
        <dbReference type="EMBL" id="MBW0499814.1"/>
    </source>
</evidence>
<dbReference type="Gene3D" id="3.10.10.10">
    <property type="entry name" value="HIV Type 1 Reverse Transcriptase, subunit A, domain 1"/>
    <property type="match status" value="1"/>
</dbReference>
<dbReference type="InterPro" id="IPR043502">
    <property type="entry name" value="DNA/RNA_pol_sf"/>
</dbReference>
<name>A0A9Q3DAM1_9BASI</name>
<reference evidence="1" key="1">
    <citation type="submission" date="2021-03" db="EMBL/GenBank/DDBJ databases">
        <title>Draft genome sequence of rust myrtle Austropuccinia psidii MF-1, a brazilian biotype.</title>
        <authorList>
            <person name="Quecine M.C."/>
            <person name="Pachon D.M.R."/>
            <person name="Bonatelli M.L."/>
            <person name="Correr F.H."/>
            <person name="Franceschini L.M."/>
            <person name="Leite T.F."/>
            <person name="Margarido G.R.A."/>
            <person name="Almeida C.A."/>
            <person name="Ferrarezi J.A."/>
            <person name="Labate C.A."/>
        </authorList>
    </citation>
    <scope>NUCLEOTIDE SEQUENCE</scope>
    <source>
        <strain evidence="1">MF-1</strain>
    </source>
</reference>
<dbReference type="AlphaFoldDB" id="A0A9Q3DAM1"/>
<organism evidence="1 2">
    <name type="scientific">Austropuccinia psidii MF-1</name>
    <dbReference type="NCBI Taxonomy" id="1389203"/>
    <lineage>
        <taxon>Eukaryota</taxon>
        <taxon>Fungi</taxon>
        <taxon>Dikarya</taxon>
        <taxon>Basidiomycota</taxon>
        <taxon>Pucciniomycotina</taxon>
        <taxon>Pucciniomycetes</taxon>
        <taxon>Pucciniales</taxon>
        <taxon>Sphaerophragmiaceae</taxon>
        <taxon>Austropuccinia</taxon>
    </lineage>
</organism>